<keyword evidence="1" id="KW-0812">Transmembrane</keyword>
<reference evidence="3" key="1">
    <citation type="submission" date="2017-06" db="EMBL/GenBank/DDBJ databases">
        <title>Genome analysis of Fimbriiglobus ruber SP5, the first member of the order Planctomycetales with confirmed chitinolytic capability.</title>
        <authorList>
            <person name="Ravin N.V."/>
            <person name="Rakitin A.L."/>
            <person name="Ivanova A.A."/>
            <person name="Beletsky A.V."/>
            <person name="Kulichevskaya I.S."/>
            <person name="Mardanov A.V."/>
            <person name="Dedysh S.N."/>
        </authorList>
    </citation>
    <scope>NUCLEOTIDE SEQUENCE [LARGE SCALE GENOMIC DNA]</scope>
    <source>
        <strain evidence="3">SP5</strain>
    </source>
</reference>
<organism evidence="2 3">
    <name type="scientific">Fimbriiglobus ruber</name>
    <dbReference type="NCBI Taxonomy" id="1908690"/>
    <lineage>
        <taxon>Bacteria</taxon>
        <taxon>Pseudomonadati</taxon>
        <taxon>Planctomycetota</taxon>
        <taxon>Planctomycetia</taxon>
        <taxon>Gemmatales</taxon>
        <taxon>Gemmataceae</taxon>
        <taxon>Fimbriiglobus</taxon>
    </lineage>
</organism>
<dbReference type="EMBL" id="NIDE01000014">
    <property type="protein sequence ID" value="OWK38520.1"/>
    <property type="molecule type" value="Genomic_DNA"/>
</dbReference>
<keyword evidence="1" id="KW-1133">Transmembrane helix</keyword>
<keyword evidence="3" id="KW-1185">Reference proteome</keyword>
<name>A0A225DAA1_9BACT</name>
<accession>A0A225DAA1</accession>
<protein>
    <submittedName>
        <fullName evidence="2">Uncharacterized protein</fullName>
    </submittedName>
</protein>
<dbReference type="Proteomes" id="UP000214646">
    <property type="component" value="Unassembled WGS sequence"/>
</dbReference>
<gene>
    <name evidence="2" type="ORF">FRUB_07640</name>
</gene>
<sequence length="116" mass="12632">MDFERGWQFGLVILLGGWGGGNNGVPWSANVFLVAGVYSLADGRYRLAVALGFVASALGLTTWWARPYDTIMIGYYVWQASLLTLALGAVWVLRRSPPAQAAERDNGQLPSQELVT</sequence>
<evidence type="ECO:0000313" key="3">
    <source>
        <dbReference type="Proteomes" id="UP000214646"/>
    </source>
</evidence>
<proteinExistence type="predicted"/>
<comment type="caution">
    <text evidence="2">The sequence shown here is derived from an EMBL/GenBank/DDBJ whole genome shotgun (WGS) entry which is preliminary data.</text>
</comment>
<keyword evidence="1" id="KW-0472">Membrane</keyword>
<feature type="transmembrane region" description="Helical" evidence="1">
    <location>
        <begin position="71"/>
        <end position="93"/>
    </location>
</feature>
<evidence type="ECO:0000256" key="1">
    <source>
        <dbReference type="SAM" id="Phobius"/>
    </source>
</evidence>
<feature type="transmembrane region" description="Helical" evidence="1">
    <location>
        <begin position="48"/>
        <end position="65"/>
    </location>
</feature>
<dbReference type="AlphaFoldDB" id="A0A225DAA1"/>
<evidence type="ECO:0000313" key="2">
    <source>
        <dbReference type="EMBL" id="OWK38520.1"/>
    </source>
</evidence>